<protein>
    <submittedName>
        <fullName evidence="2">Uncharacterized protein</fullName>
    </submittedName>
</protein>
<dbReference type="Proteomes" id="UP000319383">
    <property type="component" value="Chromosome"/>
</dbReference>
<dbReference type="AlphaFoldDB" id="A0A517ZLX4"/>
<keyword evidence="3" id="KW-1185">Reference proteome</keyword>
<keyword evidence="1" id="KW-0472">Membrane</keyword>
<feature type="transmembrane region" description="Helical" evidence="1">
    <location>
        <begin position="7"/>
        <end position="30"/>
    </location>
</feature>
<feature type="transmembrane region" description="Helical" evidence="1">
    <location>
        <begin position="69"/>
        <end position="93"/>
    </location>
</feature>
<organism evidence="2 3">
    <name type="scientific">Symmachiella dynata</name>
    <dbReference type="NCBI Taxonomy" id="2527995"/>
    <lineage>
        <taxon>Bacteria</taxon>
        <taxon>Pseudomonadati</taxon>
        <taxon>Planctomycetota</taxon>
        <taxon>Planctomycetia</taxon>
        <taxon>Planctomycetales</taxon>
        <taxon>Planctomycetaceae</taxon>
        <taxon>Symmachiella</taxon>
    </lineage>
</organism>
<dbReference type="EMBL" id="CP036276">
    <property type="protein sequence ID" value="QDU43425.1"/>
    <property type="molecule type" value="Genomic_DNA"/>
</dbReference>
<reference evidence="2 3" key="1">
    <citation type="submission" date="2019-02" db="EMBL/GenBank/DDBJ databases">
        <title>Deep-cultivation of Planctomycetes and their phenomic and genomic characterization uncovers novel biology.</title>
        <authorList>
            <person name="Wiegand S."/>
            <person name="Jogler M."/>
            <person name="Boedeker C."/>
            <person name="Pinto D."/>
            <person name="Vollmers J."/>
            <person name="Rivas-Marin E."/>
            <person name="Kohn T."/>
            <person name="Peeters S.H."/>
            <person name="Heuer A."/>
            <person name="Rast P."/>
            <person name="Oberbeckmann S."/>
            <person name="Bunk B."/>
            <person name="Jeske O."/>
            <person name="Meyerdierks A."/>
            <person name="Storesund J.E."/>
            <person name="Kallscheuer N."/>
            <person name="Luecker S."/>
            <person name="Lage O.M."/>
            <person name="Pohl T."/>
            <person name="Merkel B.J."/>
            <person name="Hornburger P."/>
            <person name="Mueller R.-W."/>
            <person name="Bruemmer F."/>
            <person name="Labrenz M."/>
            <person name="Spormann A.M."/>
            <person name="Op den Camp H."/>
            <person name="Overmann J."/>
            <person name="Amann R."/>
            <person name="Jetten M.S.M."/>
            <person name="Mascher T."/>
            <person name="Medema M.H."/>
            <person name="Devos D.P."/>
            <person name="Kaster A.-K."/>
            <person name="Ovreas L."/>
            <person name="Rohde M."/>
            <person name="Galperin M.Y."/>
            <person name="Jogler C."/>
        </authorList>
    </citation>
    <scope>NUCLEOTIDE SEQUENCE [LARGE SCALE GENOMIC DNA]</scope>
    <source>
        <strain evidence="2 3">Mal52</strain>
    </source>
</reference>
<accession>A0A517ZLX4</accession>
<proteinExistence type="predicted"/>
<evidence type="ECO:0000313" key="3">
    <source>
        <dbReference type="Proteomes" id="UP000319383"/>
    </source>
</evidence>
<name>A0A517ZLX4_9PLAN</name>
<keyword evidence="1" id="KW-1133">Transmembrane helix</keyword>
<evidence type="ECO:0000256" key="1">
    <source>
        <dbReference type="SAM" id="Phobius"/>
    </source>
</evidence>
<keyword evidence="1" id="KW-0812">Transmembrane</keyword>
<evidence type="ECO:0000313" key="2">
    <source>
        <dbReference type="EMBL" id="QDU43425.1"/>
    </source>
</evidence>
<feature type="transmembrane region" description="Helical" evidence="1">
    <location>
        <begin position="113"/>
        <end position="137"/>
    </location>
</feature>
<sequence>MSEWMNGFDLLLAFSLFCQFAIGVCLYNATDNMKLAIWYVVLAAIGLSPYLLMVIYEDTPISALFVDKASIALIILGPVVYGVAILIPLVHVFSKTNTRENSTEPNPSRRKDISSALIPLFLFGACLSYVCLFFEWIKILGG</sequence>
<gene>
    <name evidence="2" type="ORF">Mal52_18990</name>
</gene>
<dbReference type="KEGG" id="sdyn:Mal52_18990"/>
<feature type="transmembrane region" description="Helical" evidence="1">
    <location>
        <begin position="36"/>
        <end position="57"/>
    </location>
</feature>
<dbReference type="RefSeq" id="WP_145375534.1">
    <property type="nucleotide sequence ID" value="NZ_CP036276.1"/>
</dbReference>